<protein>
    <recommendedName>
        <fullName evidence="2">Kazal-like domain-containing protein</fullName>
    </recommendedName>
</protein>
<feature type="region of interest" description="Disordered" evidence="1">
    <location>
        <begin position="450"/>
        <end position="478"/>
    </location>
</feature>
<dbReference type="EMBL" id="JAEHOC010000096">
    <property type="protein sequence ID" value="KAG2422687.1"/>
    <property type="molecule type" value="Genomic_DNA"/>
</dbReference>
<evidence type="ECO:0000313" key="4">
    <source>
        <dbReference type="Proteomes" id="UP000650467"/>
    </source>
</evidence>
<feature type="region of interest" description="Disordered" evidence="1">
    <location>
        <begin position="571"/>
        <end position="598"/>
    </location>
</feature>
<feature type="compositionally biased region" description="Polar residues" evidence="1">
    <location>
        <begin position="469"/>
        <end position="478"/>
    </location>
</feature>
<accession>A0A835SDF5</accession>
<organism evidence="3 4">
    <name type="scientific">Chlamydomonas incerta</name>
    <dbReference type="NCBI Taxonomy" id="51695"/>
    <lineage>
        <taxon>Eukaryota</taxon>
        <taxon>Viridiplantae</taxon>
        <taxon>Chlorophyta</taxon>
        <taxon>core chlorophytes</taxon>
        <taxon>Chlorophyceae</taxon>
        <taxon>CS clade</taxon>
        <taxon>Chlamydomonadales</taxon>
        <taxon>Chlamydomonadaceae</taxon>
        <taxon>Chlamydomonas</taxon>
    </lineage>
</organism>
<sequence length="740" mass="70393">MGHPAGPPLQRRSGSTTPRPLARPALLRSRAADSRRRAPATAAASTLSRARAVAAAALVLGLSSFAALSWAQQQPQFDLGAAVPQGDSTYRAGNGGLGIGATLMRLPLLGGSLGSSSGGGGLGGGGSSGSLGGSAAGSRSGVGLNTLVSGGGASAAGATVGGGGGASTAAGGSLTSWAGVEGAVEQMRQDASLAADSAIGRAAQLANSTAAALMRLRQDGASALVPGGAPAAGAAGRLAESAGRGERAGMQRLLSLVQLPAATWVGGGSAGGSPRRIQWQWSQDQCGNCPAEAQPVCCRQRVTYRNACKAIACHNEVPASCVQGRCDNSTASGAGVAAAAAAPPNKNAVDDAAPPPPAGSSANATTPSTPSSIFTSSTNISTSVAPSIPAQVSDDDVGSSPPPAPAAAANPADAARGGTLVAASGDSTVQSPTPGSSSSVYSANPASNAALAAPTTPSNASTGAVGPSPSDQDASGPYTYSSDPSGVCGCVGELAAGGPLCCGGRAYSNPCAAQCLGEQLTQCTPGWCAAAAGRAVVLQQSADAVLQPARGVFRPLVPAVVSGALPSFAAAAGGGGGPAPPPAASSTSQAPVAGDDTAATTPAAATAAIAAPAPIPNSAAAVSDSEEPQRQPAAVLAPGAPPQSCDCVPLWAPVCCGGKAYMNGCSARCAGGVKDVGTCVAGVVCSAAAHPADAAEGADGSAAGAEVAVAPAGAGAGAELLPIVTVTRSAEPGTDVQQKR</sequence>
<evidence type="ECO:0000259" key="2">
    <source>
        <dbReference type="PROSITE" id="PS51465"/>
    </source>
</evidence>
<name>A0A835SDF5_CHLIN</name>
<evidence type="ECO:0000256" key="1">
    <source>
        <dbReference type="SAM" id="MobiDB-lite"/>
    </source>
</evidence>
<reference evidence="3" key="1">
    <citation type="journal article" date="2020" name="bioRxiv">
        <title>Comparative genomics of Chlamydomonas.</title>
        <authorList>
            <person name="Craig R.J."/>
            <person name="Hasan A.R."/>
            <person name="Ness R.W."/>
            <person name="Keightley P.D."/>
        </authorList>
    </citation>
    <scope>NUCLEOTIDE SEQUENCE</scope>
    <source>
        <strain evidence="3">SAG 7.73</strain>
    </source>
</reference>
<comment type="caution">
    <text evidence="3">The sequence shown here is derived from an EMBL/GenBank/DDBJ whole genome shotgun (WGS) entry which is preliminary data.</text>
</comment>
<feature type="compositionally biased region" description="Low complexity" evidence="1">
    <location>
        <begin position="584"/>
        <end position="598"/>
    </location>
</feature>
<gene>
    <name evidence="3" type="ORF">HXX76_015851</name>
</gene>
<feature type="domain" description="Kazal-like" evidence="2">
    <location>
        <begin position="280"/>
        <end position="328"/>
    </location>
</feature>
<feature type="compositionally biased region" description="Low complexity" evidence="1">
    <location>
        <begin position="450"/>
        <end position="462"/>
    </location>
</feature>
<feature type="compositionally biased region" description="Low complexity" evidence="1">
    <location>
        <begin position="427"/>
        <end position="443"/>
    </location>
</feature>
<dbReference type="OrthoDB" id="552978at2759"/>
<feature type="region of interest" description="Disordered" evidence="1">
    <location>
        <begin position="618"/>
        <end position="638"/>
    </location>
</feature>
<dbReference type="Proteomes" id="UP000650467">
    <property type="component" value="Unassembled WGS sequence"/>
</dbReference>
<feature type="region of interest" description="Disordered" evidence="1">
    <location>
        <begin position="424"/>
        <end position="443"/>
    </location>
</feature>
<evidence type="ECO:0000313" key="3">
    <source>
        <dbReference type="EMBL" id="KAG2422687.1"/>
    </source>
</evidence>
<keyword evidence="4" id="KW-1185">Reference proteome</keyword>
<dbReference type="InterPro" id="IPR002350">
    <property type="entry name" value="Kazal_dom"/>
</dbReference>
<proteinExistence type="predicted"/>
<dbReference type="PROSITE" id="PS51465">
    <property type="entry name" value="KAZAL_2"/>
    <property type="match status" value="1"/>
</dbReference>
<feature type="compositionally biased region" description="Low complexity" evidence="1">
    <location>
        <begin position="359"/>
        <end position="383"/>
    </location>
</feature>
<dbReference type="AlphaFoldDB" id="A0A835SDF5"/>
<feature type="region of interest" description="Disordered" evidence="1">
    <location>
        <begin position="345"/>
        <end position="414"/>
    </location>
</feature>
<feature type="region of interest" description="Disordered" evidence="1">
    <location>
        <begin position="1"/>
        <end position="23"/>
    </location>
</feature>